<evidence type="ECO:0000313" key="14">
    <source>
        <dbReference type="Proteomes" id="UP000061010"/>
    </source>
</evidence>
<sequence precursor="true">MRSQPDPRFNLLCIALLAAMAVPAMAQEAAPAATTLDKVNVTGSRIKRVDVEAALPVTIVQKAEIEAQGITSAEQLLSFLNIAGNGADGMVSASVDMDLGELRGTAGVSGANLRGQGSDATLVLLNGRRVATHGLRGQAVDLNSIPFAAIDRVEVLRDGASAMYGTDAIGGVINFITRTDYQGIAVNAGFDVTQHGGGNIYNYSLLGGTGDLDADRWNVWGTINWRRSEFLRSYQRDFANSFQPDRGVSPDTRGTPFATVTNASGGIINGSLIDPDGGSKQNYVNILNLPGGAGCENGGPAMGPYDYRLWDSGSSKYACAWDYPAAQALQQPQDSLQFLGRATIRIGDNHRFYAEAMGSRVKSEREYEPLQLTSSASLTSVMGPGTWYPLNPNTKDTYDKVYNALAAYFGTANLTYGNPIPYRWRCMACGPRQIETTTRSYRLLAGLEGSIGSWDYDIGLSRASNKAESVLRGGYYFSSGLRAALGSGLLNPFLMPGQQQSEAAMAALQSASASGVHLYGGESTVTTADASFSGGLGFSLWGSEAQLATGVEARREEFEFGGVQVLDGVPLNYTTIYQAPFDETSDLPKVRRDVNAVYAEMYLPIIDTLDVTVAVRHDRYDTFGGTTNPKYSFKWQPIESLAFRGAYSTGFKVPEFTKLFAGVNRLDYFGRDLVDPASCPGGSVNSSIPGCDLIQPVIITGGKTDLQPEESSQRSIGFVFSPTDNFNLSLDWWEIERTNTIRVPNLATLTANYALFAENWIRDGSGKVTAIDQRYINSGGTLTRGVELDANLSGDLAGGRWHVNLNGSYIDTFKEKSLANEPYGDNKVGEYVRFYNLPLKWKHTLGVGWARGDWAHLLTQVYRSGYKDEEPVSVEGGFYTPANWNPDVDDYITYNYSLTWTGMENTRLTLAVRNLLDTDPPFTAHQVDFASGAAWEPRVADPRGRSFNLQVEYRFN</sequence>
<gene>
    <name evidence="13" type="ORF">AOT14_07640</name>
</gene>
<evidence type="ECO:0000256" key="9">
    <source>
        <dbReference type="RuleBase" id="RU003357"/>
    </source>
</evidence>
<evidence type="ECO:0000256" key="6">
    <source>
        <dbReference type="ARBA" id="ARBA00023136"/>
    </source>
</evidence>
<evidence type="ECO:0000256" key="8">
    <source>
        <dbReference type="PROSITE-ProRule" id="PRU01360"/>
    </source>
</evidence>
<keyword evidence="10" id="KW-0732">Signal</keyword>
<comment type="subcellular location">
    <subcellularLocation>
        <location evidence="1 8">Cell outer membrane</location>
        <topology evidence="1 8">Multi-pass membrane protein</topology>
    </subcellularLocation>
</comment>
<dbReference type="Pfam" id="PF00593">
    <property type="entry name" value="TonB_dep_Rec_b-barrel"/>
    <property type="match status" value="1"/>
</dbReference>
<keyword evidence="4 8" id="KW-0812">Transmembrane</keyword>
<reference evidence="13 14" key="1">
    <citation type="journal article" date="2015" name="Genome Announc.">
        <title>Complete Genome Sequencing of Stenotrophomonas acidaminiphila ZAC14D2_NAIMI4_2, a Multidrug-Resistant Strain Isolated from Sediments of a Polluted River in Mexico, Uncovers New Antibiotic Resistance Genes and a Novel Class-II Lasso Peptide Biosynthesis Gene Cluster.</title>
        <authorList>
            <person name="Vinuesa P."/>
            <person name="Ochoa-Sanchez L.E."/>
        </authorList>
    </citation>
    <scope>NUCLEOTIDE SEQUENCE [LARGE SCALE GENOMIC DNA]</scope>
    <source>
        <strain evidence="13 14">ZAC14D2_NAIMI4_2</strain>
    </source>
</reference>
<dbReference type="InterPro" id="IPR012910">
    <property type="entry name" value="Plug_dom"/>
</dbReference>
<dbReference type="Gene3D" id="2.40.170.20">
    <property type="entry name" value="TonB-dependent receptor, beta-barrel domain"/>
    <property type="match status" value="1"/>
</dbReference>
<keyword evidence="14" id="KW-1185">Reference proteome</keyword>
<evidence type="ECO:0000256" key="7">
    <source>
        <dbReference type="ARBA" id="ARBA00023237"/>
    </source>
</evidence>
<feature type="signal peptide" evidence="10">
    <location>
        <begin position="1"/>
        <end position="26"/>
    </location>
</feature>
<dbReference type="Pfam" id="PF07715">
    <property type="entry name" value="Plug"/>
    <property type="match status" value="1"/>
</dbReference>
<keyword evidence="3 8" id="KW-1134">Transmembrane beta strand</keyword>
<evidence type="ECO:0000259" key="12">
    <source>
        <dbReference type="Pfam" id="PF07715"/>
    </source>
</evidence>
<accession>A0A0S1AWL7</accession>
<evidence type="ECO:0000256" key="2">
    <source>
        <dbReference type="ARBA" id="ARBA00022448"/>
    </source>
</evidence>
<evidence type="ECO:0000256" key="4">
    <source>
        <dbReference type="ARBA" id="ARBA00022692"/>
    </source>
</evidence>
<evidence type="ECO:0000259" key="11">
    <source>
        <dbReference type="Pfam" id="PF00593"/>
    </source>
</evidence>
<dbReference type="Proteomes" id="UP000061010">
    <property type="component" value="Chromosome"/>
</dbReference>
<keyword evidence="6 8" id="KW-0472">Membrane</keyword>
<dbReference type="PATRIC" id="fig|128780.6.peg.773"/>
<keyword evidence="2 8" id="KW-0813">Transport</keyword>
<dbReference type="InterPro" id="IPR037066">
    <property type="entry name" value="Plug_dom_sf"/>
</dbReference>
<evidence type="ECO:0000256" key="10">
    <source>
        <dbReference type="SAM" id="SignalP"/>
    </source>
</evidence>
<protein>
    <submittedName>
        <fullName evidence="13">TonB dependent receptor protein</fullName>
    </submittedName>
</protein>
<feature type="chain" id="PRO_5006588495" evidence="10">
    <location>
        <begin position="27"/>
        <end position="956"/>
    </location>
</feature>
<proteinExistence type="inferred from homology"/>
<dbReference type="OrthoDB" id="6276154at2"/>
<organism evidence="13 14">
    <name type="scientific">Stenotrophomonas acidaminiphila</name>
    <dbReference type="NCBI Taxonomy" id="128780"/>
    <lineage>
        <taxon>Bacteria</taxon>
        <taxon>Pseudomonadati</taxon>
        <taxon>Pseudomonadota</taxon>
        <taxon>Gammaproteobacteria</taxon>
        <taxon>Lysobacterales</taxon>
        <taxon>Lysobacteraceae</taxon>
        <taxon>Stenotrophomonas</taxon>
    </lineage>
</organism>
<comment type="similarity">
    <text evidence="8 9">Belongs to the TonB-dependent receptor family.</text>
</comment>
<dbReference type="KEGG" id="sacz:AOT14_07640"/>
<evidence type="ECO:0000313" key="13">
    <source>
        <dbReference type="EMBL" id="ALJ27200.1"/>
    </source>
</evidence>
<feature type="domain" description="TonB-dependent receptor-like beta-barrel" evidence="11">
    <location>
        <begin position="404"/>
        <end position="915"/>
    </location>
</feature>
<evidence type="ECO:0000256" key="1">
    <source>
        <dbReference type="ARBA" id="ARBA00004571"/>
    </source>
</evidence>
<keyword evidence="5 9" id="KW-0798">TonB box</keyword>
<dbReference type="SUPFAM" id="SSF56935">
    <property type="entry name" value="Porins"/>
    <property type="match status" value="1"/>
</dbReference>
<dbReference type="InterPro" id="IPR000531">
    <property type="entry name" value="Beta-barrel_TonB"/>
</dbReference>
<dbReference type="InterPro" id="IPR039426">
    <property type="entry name" value="TonB-dep_rcpt-like"/>
</dbReference>
<dbReference type="Gene3D" id="2.170.130.10">
    <property type="entry name" value="TonB-dependent receptor, plug domain"/>
    <property type="match status" value="1"/>
</dbReference>
<keyword evidence="13" id="KW-0675">Receptor</keyword>
<dbReference type="PANTHER" id="PTHR47234:SF2">
    <property type="entry name" value="TONB-DEPENDENT RECEPTOR"/>
    <property type="match status" value="1"/>
</dbReference>
<evidence type="ECO:0000256" key="3">
    <source>
        <dbReference type="ARBA" id="ARBA00022452"/>
    </source>
</evidence>
<dbReference type="PROSITE" id="PS52016">
    <property type="entry name" value="TONB_DEPENDENT_REC_3"/>
    <property type="match status" value="1"/>
</dbReference>
<dbReference type="PANTHER" id="PTHR47234">
    <property type="match status" value="1"/>
</dbReference>
<feature type="domain" description="TonB-dependent receptor plug" evidence="12">
    <location>
        <begin position="53"/>
        <end position="172"/>
    </location>
</feature>
<name>A0A0S1AWL7_9GAMM</name>
<dbReference type="EMBL" id="CP012900">
    <property type="protein sequence ID" value="ALJ27200.1"/>
    <property type="molecule type" value="Genomic_DNA"/>
</dbReference>
<dbReference type="AlphaFoldDB" id="A0A0S1AWL7"/>
<evidence type="ECO:0000256" key="5">
    <source>
        <dbReference type="ARBA" id="ARBA00023077"/>
    </source>
</evidence>
<keyword evidence="7 8" id="KW-0998">Cell outer membrane</keyword>
<dbReference type="InterPro" id="IPR036942">
    <property type="entry name" value="Beta-barrel_TonB_sf"/>
</dbReference>
<dbReference type="GO" id="GO:0009279">
    <property type="term" value="C:cell outer membrane"/>
    <property type="evidence" value="ECO:0007669"/>
    <property type="project" value="UniProtKB-SubCell"/>
</dbReference>